<dbReference type="Pfam" id="PF13588">
    <property type="entry name" value="HSDR_N_2"/>
    <property type="match status" value="1"/>
</dbReference>
<dbReference type="OrthoDB" id="9790377at2"/>
<reference evidence="3" key="1">
    <citation type="submission" date="2017-06" db="EMBL/GenBank/DDBJ databases">
        <authorList>
            <person name="Varghese N."/>
            <person name="Submissions S."/>
        </authorList>
    </citation>
    <scope>NUCLEOTIDE SEQUENCE [LARGE SCALE GENOMIC DNA]</scope>
    <source>
        <strain evidence="3">DSM 27993</strain>
    </source>
</reference>
<dbReference type="EMBL" id="FZNX01000001">
    <property type="protein sequence ID" value="SNR31695.1"/>
    <property type="molecule type" value="Genomic_DNA"/>
</dbReference>
<dbReference type="AlphaFoldDB" id="A0A238VBD5"/>
<evidence type="ECO:0000313" key="3">
    <source>
        <dbReference type="Proteomes" id="UP000198412"/>
    </source>
</evidence>
<keyword evidence="3" id="KW-1185">Reference proteome</keyword>
<organism evidence="2 3">
    <name type="scientific">Lutibacter flavus</name>
    <dbReference type="NCBI Taxonomy" id="691689"/>
    <lineage>
        <taxon>Bacteria</taxon>
        <taxon>Pseudomonadati</taxon>
        <taxon>Bacteroidota</taxon>
        <taxon>Flavobacteriia</taxon>
        <taxon>Flavobacteriales</taxon>
        <taxon>Flavobacteriaceae</taxon>
        <taxon>Lutibacter</taxon>
    </lineage>
</organism>
<feature type="domain" description="Type I restriction enzyme R protein N-terminal" evidence="1">
    <location>
        <begin position="35"/>
        <end position="144"/>
    </location>
</feature>
<dbReference type="Proteomes" id="UP000198412">
    <property type="component" value="Unassembled WGS sequence"/>
</dbReference>
<dbReference type="Gene3D" id="3.90.1570.30">
    <property type="match status" value="1"/>
</dbReference>
<accession>A0A238VBD5</accession>
<dbReference type="RefSeq" id="WP_089376602.1">
    <property type="nucleotide sequence ID" value="NZ_FZNX01000001.1"/>
</dbReference>
<protein>
    <submittedName>
        <fullName evidence="2">Type I restriction enzyme R protein N terminus (HSDR_N)</fullName>
    </submittedName>
</protein>
<sequence>MQQLNLPIYKFRIKSSENKYFIFDIIRKKYVVLTPEEWVRQHFVQYLIEEKNYPISLIAVEKKLTINKLTKRTDILVFTSEGLPHIIVECKAPSIKITQDTFDQIARYNLKLEANYLITTNGLEHFYCKMDTENEQYIFLKNIPNYKDN</sequence>
<evidence type="ECO:0000259" key="1">
    <source>
        <dbReference type="Pfam" id="PF13588"/>
    </source>
</evidence>
<dbReference type="InterPro" id="IPR029464">
    <property type="entry name" value="HSDR_N"/>
</dbReference>
<evidence type="ECO:0000313" key="2">
    <source>
        <dbReference type="EMBL" id="SNR31695.1"/>
    </source>
</evidence>
<gene>
    <name evidence="2" type="ORF">SAMN04488111_0232</name>
</gene>
<proteinExistence type="predicted"/>
<name>A0A238VBD5_9FLAO</name>